<feature type="compositionally biased region" description="Basic and acidic residues" evidence="2">
    <location>
        <begin position="1016"/>
        <end position="1025"/>
    </location>
</feature>
<feature type="compositionally biased region" description="Basic residues" evidence="2">
    <location>
        <begin position="946"/>
        <end position="970"/>
    </location>
</feature>
<dbReference type="Proteomes" id="UP000322214">
    <property type="component" value="Chromosome"/>
</dbReference>
<dbReference type="Gene3D" id="3.40.50.300">
    <property type="entry name" value="P-loop containing nucleotide triphosphate hydrolases"/>
    <property type="match status" value="2"/>
</dbReference>
<evidence type="ECO:0000256" key="1">
    <source>
        <dbReference type="SAM" id="Coils"/>
    </source>
</evidence>
<dbReference type="PANTHER" id="PTHR32114:SF2">
    <property type="entry name" value="ABC TRANSPORTER ABCH.3"/>
    <property type="match status" value="1"/>
</dbReference>
<evidence type="ECO:0000313" key="4">
    <source>
        <dbReference type="EMBL" id="QEG21085.1"/>
    </source>
</evidence>
<feature type="domain" description="DUF4332" evidence="3">
    <location>
        <begin position="1110"/>
        <end position="1232"/>
    </location>
</feature>
<feature type="compositionally biased region" description="Basic and acidic residues" evidence="2">
    <location>
        <begin position="1032"/>
        <end position="1045"/>
    </location>
</feature>
<dbReference type="OrthoDB" id="268732at2"/>
<evidence type="ECO:0000256" key="2">
    <source>
        <dbReference type="SAM" id="MobiDB-lite"/>
    </source>
</evidence>
<organism evidence="4 5">
    <name type="scientific">Mariniblastus fucicola</name>
    <dbReference type="NCBI Taxonomy" id="980251"/>
    <lineage>
        <taxon>Bacteria</taxon>
        <taxon>Pseudomonadati</taxon>
        <taxon>Planctomycetota</taxon>
        <taxon>Planctomycetia</taxon>
        <taxon>Pirellulales</taxon>
        <taxon>Pirellulaceae</taxon>
        <taxon>Mariniblastus</taxon>
    </lineage>
</organism>
<dbReference type="AlphaFoldDB" id="A0A5B9P7B5"/>
<proteinExistence type="predicted"/>
<dbReference type="Pfam" id="PF14229">
    <property type="entry name" value="DUF4332"/>
    <property type="match status" value="1"/>
</dbReference>
<feature type="coiled-coil region" evidence="1">
    <location>
        <begin position="363"/>
        <end position="390"/>
    </location>
</feature>
<keyword evidence="1" id="KW-0175">Coiled coil</keyword>
<accession>A0A5B9P7B5</accession>
<gene>
    <name evidence="4" type="primary">smc_3</name>
    <name evidence="4" type="ORF">MFFC18_09370</name>
</gene>
<dbReference type="InterPro" id="IPR025567">
    <property type="entry name" value="DUF4332"/>
</dbReference>
<sequence length="1240" mass="139925">MKLKELTVELSGNDNARVRSINIGPLTDGLNFIYGERGAGKSTIRNLVSDLLLDSCEPGAPQRTAVGCNSIGIVIECESGRYRITRDAAGTLNSTRIGTSNGSRLSYDSAHHAVQLNHDIADTMSFVAFRSSNQRQERLHSTLMNRFHVPLGPDAAMENQETPHLRQQRSDAHEQTELLRSELVRLQSQRASIESEPVQFSDIDSSELDRQVANLTTRLAELDPNRIRLEIDSLQQEASRLRLEISNANATTTEVVENQEPSRYLATLYLLLDEVEQQIREVRAIQSNVQRHRVRLKEEMEMRNSLTVDESNHPYHRAREILRQIEGRIDNADTRGDQWLEDHGTVDAQQVSRFLDETCRSVRDDLQSLCDELSNQYRELRNRSATIELKELRHNFTHLSELIQQILGRREAIVREIRIADPPGGEAIDRAAPDFCQLAVTSGHLMARQKFVGPVVDSAGLRKPVVTQDTSLQQQQLSALENRLASLQSSLGIADTESVKISREIEELNLRRASLSTLYLTQKHERIAHVDEQIRSTESRLLALAERLQQLPQRIAAPHTLLVTAGNILQHLTGGDYLHVWLSADRGVFEVRDRQLKSHRVDDIPERGLSQLVHLSLILAANESDPSLRTPLILDDLFADLQSTRIDRTLDSLSRWSRQNLQQVIVLTQHRFLSDRLPDVSVWEIEPESNSAHWRPATQETLSHIDGVAPTRVEEIQSWGQQEAEVYVGESVAEYPRSPLPRPYPLSKYPRTSDRDRSGELEQFEQYEVFAPHEFSTRVVASSQIGSVPIDPIRKAAVVSPSVVGDPLNVASINESTRIDSISLFDSVQLRCLSDCNVNTVGEFLMLDSEMDDAEFVACYLTGESLEHLQASAWLMSWVPGLSANDAQALVACGILDPEHLLTSNIDTLFERVSRFLRSPDGRRFGSSNRSLDRETVQTWQERLRNNRNYRHQSRPRSSSRRSGVRRHALRAWSPGDRSNSRSNERAYSDQSDRERSPIRKTNEREAMPARSPRMRTPEPREPRKPVPPLAPRERRSPRKPDAVRHSSGRQSLTARDNARSAVASDSRNSRDGNTASRASETDSSKSSKTTDSPKLRFYLDLTDHIEAAPSIGPKTGSRFEAIGVHTIADFLKITAESLAEKLNYKRLSAKVIRQYQNQTRLVCRIPNLRGHDAQLLVGCGIFEAEELASMRPETLFAKIAPFSDTKEGLKIIRNGKKPDLAEVTDWISFAQHNRSLQAA</sequence>
<name>A0A5B9P7B5_9BACT</name>
<dbReference type="KEGG" id="mff:MFFC18_09370"/>
<feature type="compositionally biased region" description="Polar residues" evidence="2">
    <location>
        <begin position="1064"/>
        <end position="1079"/>
    </location>
</feature>
<evidence type="ECO:0000313" key="5">
    <source>
        <dbReference type="Proteomes" id="UP000322214"/>
    </source>
</evidence>
<reference evidence="4 5" key="1">
    <citation type="submission" date="2019-08" db="EMBL/GenBank/DDBJ databases">
        <title>Deep-cultivation of Planctomycetes and their phenomic and genomic characterization uncovers novel biology.</title>
        <authorList>
            <person name="Wiegand S."/>
            <person name="Jogler M."/>
            <person name="Boedeker C."/>
            <person name="Pinto D."/>
            <person name="Vollmers J."/>
            <person name="Rivas-Marin E."/>
            <person name="Kohn T."/>
            <person name="Peeters S.H."/>
            <person name="Heuer A."/>
            <person name="Rast P."/>
            <person name="Oberbeckmann S."/>
            <person name="Bunk B."/>
            <person name="Jeske O."/>
            <person name="Meyerdierks A."/>
            <person name="Storesund J.E."/>
            <person name="Kallscheuer N."/>
            <person name="Luecker S."/>
            <person name="Lage O.M."/>
            <person name="Pohl T."/>
            <person name="Merkel B.J."/>
            <person name="Hornburger P."/>
            <person name="Mueller R.-W."/>
            <person name="Bruemmer F."/>
            <person name="Labrenz M."/>
            <person name="Spormann A.M."/>
            <person name="Op den Camp H."/>
            <person name="Overmann J."/>
            <person name="Amann R."/>
            <person name="Jetten M.S.M."/>
            <person name="Mascher T."/>
            <person name="Medema M.H."/>
            <person name="Devos D.P."/>
            <person name="Kaster A.-K."/>
            <person name="Ovreas L."/>
            <person name="Rohde M."/>
            <person name="Galperin M.Y."/>
            <person name="Jogler C."/>
        </authorList>
    </citation>
    <scope>NUCLEOTIDE SEQUENCE [LARGE SCALE GENOMIC DNA]</scope>
    <source>
        <strain evidence="4 5">FC18</strain>
    </source>
</reference>
<evidence type="ECO:0000259" key="3">
    <source>
        <dbReference type="Pfam" id="PF14229"/>
    </source>
</evidence>
<protein>
    <submittedName>
        <fullName evidence="4">Chromosome partition protein Smc</fullName>
    </submittedName>
</protein>
<keyword evidence="5" id="KW-1185">Reference proteome</keyword>
<dbReference type="RefSeq" id="WP_075081887.1">
    <property type="nucleotide sequence ID" value="NZ_CP042912.1"/>
</dbReference>
<feature type="compositionally biased region" description="Basic and acidic residues" evidence="2">
    <location>
        <begin position="979"/>
        <end position="1008"/>
    </location>
</feature>
<dbReference type="PANTHER" id="PTHR32114">
    <property type="entry name" value="ABC TRANSPORTER ABCH.3"/>
    <property type="match status" value="1"/>
</dbReference>
<dbReference type="SUPFAM" id="SSF52540">
    <property type="entry name" value="P-loop containing nucleoside triphosphate hydrolases"/>
    <property type="match status" value="1"/>
</dbReference>
<feature type="region of interest" description="Disordered" evidence="2">
    <location>
        <begin position="924"/>
        <end position="1092"/>
    </location>
</feature>
<dbReference type="EMBL" id="CP042912">
    <property type="protein sequence ID" value="QEG21085.1"/>
    <property type="molecule type" value="Genomic_DNA"/>
</dbReference>
<dbReference type="InterPro" id="IPR027417">
    <property type="entry name" value="P-loop_NTPase"/>
</dbReference>